<accession>A0A5C6X6Y6</accession>
<feature type="domain" description="Type II/III secretion system secretin-like" evidence="2">
    <location>
        <begin position="276"/>
        <end position="430"/>
    </location>
</feature>
<evidence type="ECO:0000313" key="5">
    <source>
        <dbReference type="Proteomes" id="UP000321046"/>
    </source>
</evidence>
<dbReference type="AlphaFoldDB" id="A0A5C6X6Y6"/>
<feature type="domain" description="Pilus formation protein N-terminal" evidence="3">
    <location>
        <begin position="48"/>
        <end position="116"/>
    </location>
</feature>
<dbReference type="Pfam" id="PF13629">
    <property type="entry name" value="T2SS-T3SS_pil_N"/>
    <property type="match status" value="1"/>
</dbReference>
<organism evidence="4 5">
    <name type="scientific">Lujinxingia vulgaris</name>
    <dbReference type="NCBI Taxonomy" id="2600176"/>
    <lineage>
        <taxon>Bacteria</taxon>
        <taxon>Deltaproteobacteria</taxon>
        <taxon>Bradymonadales</taxon>
        <taxon>Lujinxingiaceae</taxon>
        <taxon>Lujinxingia</taxon>
    </lineage>
</organism>
<dbReference type="OrthoDB" id="9775455at2"/>
<name>A0A5C6X6Y6_9DELT</name>
<dbReference type="EMBL" id="VOSL01000047">
    <property type="protein sequence ID" value="TXD36009.1"/>
    <property type="molecule type" value="Genomic_DNA"/>
</dbReference>
<dbReference type="InterPro" id="IPR032789">
    <property type="entry name" value="T2SS-T3SS_pil_N"/>
</dbReference>
<gene>
    <name evidence="4" type="ORF">FRC96_10395</name>
</gene>
<comment type="similarity">
    <text evidence="1">Belongs to the bacterial secretin family.</text>
</comment>
<evidence type="ECO:0000259" key="3">
    <source>
        <dbReference type="Pfam" id="PF13629"/>
    </source>
</evidence>
<evidence type="ECO:0000313" key="4">
    <source>
        <dbReference type="EMBL" id="TXD36009.1"/>
    </source>
</evidence>
<dbReference type="PANTHER" id="PTHR30332">
    <property type="entry name" value="PROBABLE GENERAL SECRETION PATHWAY PROTEIN D"/>
    <property type="match status" value="1"/>
</dbReference>
<evidence type="ECO:0000256" key="1">
    <source>
        <dbReference type="RuleBase" id="RU004003"/>
    </source>
</evidence>
<dbReference type="InterPro" id="IPR050810">
    <property type="entry name" value="Bact_Secretion_Sys_Channel"/>
</dbReference>
<proteinExistence type="inferred from homology"/>
<evidence type="ECO:0000259" key="2">
    <source>
        <dbReference type="Pfam" id="PF00263"/>
    </source>
</evidence>
<dbReference type="Proteomes" id="UP000321046">
    <property type="component" value="Unassembled WGS sequence"/>
</dbReference>
<dbReference type="Pfam" id="PF00263">
    <property type="entry name" value="Secretin"/>
    <property type="match status" value="1"/>
</dbReference>
<dbReference type="GO" id="GO:0009306">
    <property type="term" value="P:protein secretion"/>
    <property type="evidence" value="ECO:0007669"/>
    <property type="project" value="InterPro"/>
</dbReference>
<dbReference type="InterPro" id="IPR004846">
    <property type="entry name" value="T2SS/T3SS_dom"/>
</dbReference>
<comment type="caution">
    <text evidence="4">The sequence shown here is derived from an EMBL/GenBank/DDBJ whole genome shotgun (WGS) entry which is preliminary data.</text>
</comment>
<dbReference type="GO" id="GO:0015627">
    <property type="term" value="C:type II protein secretion system complex"/>
    <property type="evidence" value="ECO:0007669"/>
    <property type="project" value="TreeGrafter"/>
</dbReference>
<reference evidence="4 5" key="1">
    <citation type="submission" date="2019-08" db="EMBL/GenBank/DDBJ databases">
        <title>Bradymonadales sp. TMQ2.</title>
        <authorList>
            <person name="Liang Q."/>
        </authorList>
    </citation>
    <scope>NUCLEOTIDE SEQUENCE [LARGE SCALE GENOMIC DNA]</scope>
    <source>
        <strain evidence="4 5">TMQ2</strain>
    </source>
</reference>
<sequence length="469" mass="51077">MHWYAAVRRTMKTLVRVGALWAVLCVVMPLLVWPMDSAHAQETVVPDHEFTIAVGETLTINARGVRRVSIGLPDVADAQTSNDAQYLFISGKREGVTTVNIFSGSGDDQRTLLIRVVGVNPTSLAEEVRAVLGDRAGVDIRVVKGRVLIEGEVASEIFQRKNDRLTELYPNQVLNFATYREAFVEGARMVAVDVYFIQLATTNQDNLGVRWNQFIGYNLTGGQGDVPLYYDAGDLGPGVLPAESSVPPRPMALTGGSSLTTYSSLVGNLNFALDLLVDSGMIKTIQNATLVTEAGTETTYHSGGTLLVPAITANASSYEAIPYGLKLAITPVLDFENRVKLTVDLSFSELDYANAVGQVPSLRNNDITSTVNMLEGQSVLVSAQDNTSMTSNERGLWLLSRIPILGWAFKSRNMFNQQTNNAFFITPRVYEPGTDYHRTLVQGVFQHLLDGGAQADDLPELSNAQPQGE</sequence>
<protein>
    <submittedName>
        <fullName evidence="4">Uncharacterized protein</fullName>
    </submittedName>
</protein>
<dbReference type="PANTHER" id="PTHR30332:SF5">
    <property type="entry name" value="SPI-1 TYPE 3 SECRETION SYSTEM SECRETIN"/>
    <property type="match status" value="1"/>
</dbReference>